<dbReference type="SUPFAM" id="SSF52833">
    <property type="entry name" value="Thioredoxin-like"/>
    <property type="match status" value="1"/>
</dbReference>
<keyword evidence="2" id="KW-0732">Signal</keyword>
<keyword evidence="6" id="KW-0812">Transmembrane</keyword>
<evidence type="ECO:0000256" key="1">
    <source>
        <dbReference type="ARBA" id="ARBA00005791"/>
    </source>
</evidence>
<feature type="domain" description="Thioredoxin" evidence="7">
    <location>
        <begin position="70"/>
        <end position="258"/>
    </location>
</feature>
<dbReference type="PANTHER" id="PTHR13887">
    <property type="entry name" value="GLUTATHIONE S-TRANSFERASE KAPPA"/>
    <property type="match status" value="1"/>
</dbReference>
<feature type="transmembrane region" description="Helical" evidence="6">
    <location>
        <begin position="27"/>
        <end position="48"/>
    </location>
</feature>
<dbReference type="GO" id="GO:0016491">
    <property type="term" value="F:oxidoreductase activity"/>
    <property type="evidence" value="ECO:0007669"/>
    <property type="project" value="UniProtKB-KW"/>
</dbReference>
<evidence type="ECO:0000313" key="8">
    <source>
        <dbReference type="EMBL" id="PIS40773.1"/>
    </source>
</evidence>
<evidence type="ECO:0000259" key="7">
    <source>
        <dbReference type="PROSITE" id="PS51352"/>
    </source>
</evidence>
<name>A0A2H0YSN8_9BACT</name>
<evidence type="ECO:0000256" key="4">
    <source>
        <dbReference type="ARBA" id="ARBA00023157"/>
    </source>
</evidence>
<keyword evidence="5" id="KW-0676">Redox-active center</keyword>
<sequence length="260" mass="28203">MDEQKTQEEFRYTSESSGIFNAPPRTMFALGIMVGISAISLLGFILSFSAYRNAVGDGGSTKTAVANKNSNTNSAAVANTNTAPAGPIDVKVTSTDHIRGNKNAKVTLVEFSDFQCPFCEQFNPTVDKILADYKDKVRLVFKNYPLTTIHNMAQKAAEAAECAGQQNKYWEMHDKLFANQSTLSVENFKIWAKELGLKESTFNSCLDESKTAAKITADQTYGDSIGVNGTPTSYVNGNIVAGAQGYDYVKNLVDQALAAK</sequence>
<dbReference type="Pfam" id="PF13462">
    <property type="entry name" value="Thioredoxin_4"/>
    <property type="match status" value="1"/>
</dbReference>
<dbReference type="PANTHER" id="PTHR13887:SF14">
    <property type="entry name" value="DISULFIDE BOND FORMATION PROTEIN D"/>
    <property type="match status" value="1"/>
</dbReference>
<evidence type="ECO:0000256" key="3">
    <source>
        <dbReference type="ARBA" id="ARBA00023002"/>
    </source>
</evidence>
<dbReference type="InterPro" id="IPR013766">
    <property type="entry name" value="Thioredoxin_domain"/>
</dbReference>
<proteinExistence type="inferred from homology"/>
<evidence type="ECO:0000256" key="2">
    <source>
        <dbReference type="ARBA" id="ARBA00022729"/>
    </source>
</evidence>
<dbReference type="EMBL" id="PEXW01000031">
    <property type="protein sequence ID" value="PIS40773.1"/>
    <property type="molecule type" value="Genomic_DNA"/>
</dbReference>
<dbReference type="PROSITE" id="PS51352">
    <property type="entry name" value="THIOREDOXIN_2"/>
    <property type="match status" value="1"/>
</dbReference>
<dbReference type="AlphaFoldDB" id="A0A2H0YSN8"/>
<keyword evidence="6" id="KW-0472">Membrane</keyword>
<organism evidence="8 9">
    <name type="scientific">Candidatus Kerfeldbacteria bacterium CG08_land_8_20_14_0_20_43_14</name>
    <dbReference type="NCBI Taxonomy" id="2014246"/>
    <lineage>
        <taxon>Bacteria</taxon>
        <taxon>Candidatus Kerfeldiibacteriota</taxon>
    </lineage>
</organism>
<keyword evidence="4" id="KW-1015">Disulfide bond</keyword>
<dbReference type="Proteomes" id="UP000236845">
    <property type="component" value="Unassembled WGS sequence"/>
</dbReference>
<accession>A0A2H0YSN8</accession>
<comment type="caution">
    <text evidence="8">The sequence shown here is derived from an EMBL/GenBank/DDBJ whole genome shotgun (WGS) entry which is preliminary data.</text>
</comment>
<comment type="similarity">
    <text evidence="1">Belongs to the thioredoxin family. DsbA subfamily.</text>
</comment>
<keyword evidence="3" id="KW-0560">Oxidoreductase</keyword>
<gene>
    <name evidence="8" type="ORF">COT26_01465</name>
</gene>
<dbReference type="InterPro" id="IPR012336">
    <property type="entry name" value="Thioredoxin-like_fold"/>
</dbReference>
<evidence type="ECO:0000256" key="6">
    <source>
        <dbReference type="SAM" id="Phobius"/>
    </source>
</evidence>
<evidence type="ECO:0000313" key="9">
    <source>
        <dbReference type="Proteomes" id="UP000236845"/>
    </source>
</evidence>
<dbReference type="Gene3D" id="3.40.30.10">
    <property type="entry name" value="Glutaredoxin"/>
    <property type="match status" value="1"/>
</dbReference>
<evidence type="ECO:0000256" key="5">
    <source>
        <dbReference type="ARBA" id="ARBA00023284"/>
    </source>
</evidence>
<dbReference type="InterPro" id="IPR036249">
    <property type="entry name" value="Thioredoxin-like_sf"/>
</dbReference>
<reference evidence="9" key="1">
    <citation type="submission" date="2017-09" db="EMBL/GenBank/DDBJ databases">
        <title>Depth-based differentiation of microbial function through sediment-hosted aquifers and enrichment of novel symbionts in the deep terrestrial subsurface.</title>
        <authorList>
            <person name="Probst A.J."/>
            <person name="Ladd B."/>
            <person name="Jarett J.K."/>
            <person name="Geller-Mcgrath D.E."/>
            <person name="Sieber C.M.K."/>
            <person name="Emerson J.B."/>
            <person name="Anantharaman K."/>
            <person name="Thomas B.C."/>
            <person name="Malmstrom R."/>
            <person name="Stieglmeier M."/>
            <person name="Klingl A."/>
            <person name="Woyke T."/>
            <person name="Ryan C.M."/>
            <person name="Banfield J.F."/>
        </authorList>
    </citation>
    <scope>NUCLEOTIDE SEQUENCE [LARGE SCALE GENOMIC DNA]</scope>
</reference>
<keyword evidence="6" id="KW-1133">Transmembrane helix</keyword>
<protein>
    <recommendedName>
        <fullName evidence="7">Thioredoxin domain-containing protein</fullName>
    </recommendedName>
</protein>